<reference evidence="1" key="2">
    <citation type="submission" date="2023-02" db="EMBL/GenBank/DDBJ databases">
        <authorList>
            <consortium name="DOE Joint Genome Institute"/>
            <person name="Mondo S.J."/>
            <person name="Chang Y."/>
            <person name="Wang Y."/>
            <person name="Ahrendt S."/>
            <person name="Andreopoulos W."/>
            <person name="Barry K."/>
            <person name="Beard J."/>
            <person name="Benny G.L."/>
            <person name="Blankenship S."/>
            <person name="Bonito G."/>
            <person name="Cuomo C."/>
            <person name="Desiro A."/>
            <person name="Gervers K.A."/>
            <person name="Hundley H."/>
            <person name="Kuo A."/>
            <person name="LaButti K."/>
            <person name="Lang B.F."/>
            <person name="Lipzen A."/>
            <person name="O'Donnell K."/>
            <person name="Pangilinan J."/>
            <person name="Reynolds N."/>
            <person name="Sandor L."/>
            <person name="Smith M.W."/>
            <person name="Tsang A."/>
            <person name="Grigoriev I.V."/>
            <person name="Stajich J.E."/>
            <person name="Spatafora J.W."/>
        </authorList>
    </citation>
    <scope>NUCLEOTIDE SEQUENCE</scope>
    <source>
        <strain evidence="1">RSA 2281</strain>
    </source>
</reference>
<reference evidence="1" key="1">
    <citation type="journal article" date="2022" name="IScience">
        <title>Evolution of zygomycete secretomes and the origins of terrestrial fungal ecologies.</title>
        <authorList>
            <person name="Chang Y."/>
            <person name="Wang Y."/>
            <person name="Mondo S."/>
            <person name="Ahrendt S."/>
            <person name="Andreopoulos W."/>
            <person name="Barry K."/>
            <person name="Beard J."/>
            <person name="Benny G.L."/>
            <person name="Blankenship S."/>
            <person name="Bonito G."/>
            <person name="Cuomo C."/>
            <person name="Desiro A."/>
            <person name="Gervers K.A."/>
            <person name="Hundley H."/>
            <person name="Kuo A."/>
            <person name="LaButti K."/>
            <person name="Lang B.F."/>
            <person name="Lipzen A."/>
            <person name="O'Donnell K."/>
            <person name="Pangilinan J."/>
            <person name="Reynolds N."/>
            <person name="Sandor L."/>
            <person name="Smith M.E."/>
            <person name="Tsang A."/>
            <person name="Grigoriev I.V."/>
            <person name="Stajich J.E."/>
            <person name="Spatafora J.W."/>
        </authorList>
    </citation>
    <scope>NUCLEOTIDE SEQUENCE</scope>
    <source>
        <strain evidence="1">RSA 2281</strain>
    </source>
</reference>
<evidence type="ECO:0000313" key="1">
    <source>
        <dbReference type="EMBL" id="KAI9276827.1"/>
    </source>
</evidence>
<organism evidence="1 2">
    <name type="scientific">Phascolomyces articulosus</name>
    <dbReference type="NCBI Taxonomy" id="60185"/>
    <lineage>
        <taxon>Eukaryota</taxon>
        <taxon>Fungi</taxon>
        <taxon>Fungi incertae sedis</taxon>
        <taxon>Mucoromycota</taxon>
        <taxon>Mucoromycotina</taxon>
        <taxon>Mucoromycetes</taxon>
        <taxon>Mucorales</taxon>
        <taxon>Lichtheimiaceae</taxon>
        <taxon>Phascolomyces</taxon>
    </lineage>
</organism>
<proteinExistence type="predicted"/>
<dbReference type="InterPro" id="IPR029159">
    <property type="entry name" value="CA109-like"/>
</dbReference>
<protein>
    <submittedName>
        <fullName evidence="1">Uncharacterized protein</fullName>
    </submittedName>
</protein>
<dbReference type="Pfam" id="PF15011">
    <property type="entry name" value="CA109-like"/>
    <property type="match status" value="1"/>
</dbReference>
<keyword evidence="2" id="KW-1185">Reference proteome</keyword>
<sequence>MQHRPLTQLLTRAESCYKAWSQYHAKTVSLLMSLCNIMAQRTAAINNTNDAKEFIDTPRLVYKQGLAFGNVLQSLNTIVGDLESILFDLQKLELEATNWITKESNTMIKRATETVPPPLSTETLIQVAAIQPHDVHRYIATVHFMLRKEFEYKQAWLDQLSEYTLRPEQLDDMVQQWDQQPHIRQTLLDEISERIKLYKQVYKVVTSTD</sequence>
<name>A0AAD5PL56_9FUNG</name>
<accession>A0AAD5PL56</accession>
<dbReference type="AlphaFoldDB" id="A0AAD5PL56"/>
<dbReference type="Proteomes" id="UP001209540">
    <property type="component" value="Unassembled WGS sequence"/>
</dbReference>
<evidence type="ECO:0000313" key="2">
    <source>
        <dbReference type="Proteomes" id="UP001209540"/>
    </source>
</evidence>
<gene>
    <name evidence="1" type="ORF">BDA99DRAFT_494228</name>
</gene>
<dbReference type="EMBL" id="JAIXMP010000002">
    <property type="protein sequence ID" value="KAI9276827.1"/>
    <property type="molecule type" value="Genomic_DNA"/>
</dbReference>
<comment type="caution">
    <text evidence="1">The sequence shown here is derived from an EMBL/GenBank/DDBJ whole genome shotgun (WGS) entry which is preliminary data.</text>
</comment>